<reference evidence="4 6" key="1">
    <citation type="submission" date="2020-07" db="EMBL/GenBank/DDBJ databases">
        <authorList>
            <person name="Teixeira M."/>
        </authorList>
    </citation>
    <scope>NUCLEOTIDE SEQUENCE</scope>
    <source>
        <strain evidence="5">3</strain>
        <strain evidence="4">Xanthomonas arboricola pv. juglandis CPBF 427</strain>
    </source>
</reference>
<evidence type="ECO:0000259" key="3">
    <source>
        <dbReference type="Pfam" id="PF13401"/>
    </source>
</evidence>
<organism evidence="4">
    <name type="scientific">Xanthomonas campestris pv. juglandis</name>
    <name type="common">Xanthomonas arboricola pv. juglandis</name>
    <dbReference type="NCBI Taxonomy" id="195709"/>
    <lineage>
        <taxon>Bacteria</taxon>
        <taxon>Pseudomonadati</taxon>
        <taxon>Pseudomonadota</taxon>
        <taxon>Gammaproteobacteria</taxon>
        <taxon>Lysobacterales</taxon>
        <taxon>Lysobacteraceae</taxon>
        <taxon>Xanthomonas</taxon>
    </lineage>
</organism>
<keyword evidence="1" id="KW-0175">Coiled coil</keyword>
<feature type="coiled-coil region" evidence="1">
    <location>
        <begin position="173"/>
        <end position="200"/>
    </location>
</feature>
<dbReference type="InterPro" id="IPR049945">
    <property type="entry name" value="AAA_22"/>
</dbReference>
<keyword evidence="4" id="KW-0547">Nucleotide-binding</keyword>
<evidence type="ECO:0000256" key="1">
    <source>
        <dbReference type="SAM" id="Coils"/>
    </source>
</evidence>
<evidence type="ECO:0000313" key="6">
    <source>
        <dbReference type="Proteomes" id="UP000514411"/>
    </source>
</evidence>
<keyword evidence="2" id="KW-0812">Transmembrane</keyword>
<dbReference type="GO" id="GO:0005524">
    <property type="term" value="F:ATP binding"/>
    <property type="evidence" value="ECO:0007669"/>
    <property type="project" value="UniProtKB-KW"/>
</dbReference>
<sequence>MTIEEILRLRDQVWDEHPVIIERAVLPTLAAKDVLGRVWALGRKGRGSIAFFAQPLSGKSSCAELLLVEMKRKKPGCGVLIFEVVEDTNPAEGRLLSEILNQIDYAPKIARDLAGKRTQVHRALLALSGEARHLFLIFDEAQELSCDEFAWLKSVINRLVRDRVKVTVVLFGQVELKEKRQQLKAARSDLEKRFMSTLNEFRGIQNAAELEPLLAAIDAGSEFPVGSGMSYLQLLLPRFYEGGGRLASSSALFWRELKQQRLPGVGTVVAMSSVAGFLASFFIHLRGADSAELKITSELLQQIDVI</sequence>
<accession>A0A2N7UZ16</accession>
<feature type="transmembrane region" description="Helical" evidence="2">
    <location>
        <begin position="262"/>
        <end position="283"/>
    </location>
</feature>
<dbReference type="RefSeq" id="WP_047124425.1">
    <property type="nucleotide sequence ID" value="NZ_CP168206.1"/>
</dbReference>
<dbReference type="EMBL" id="LR861807">
    <property type="protein sequence ID" value="CAD1791977.1"/>
    <property type="molecule type" value="Genomic_DNA"/>
</dbReference>
<proteinExistence type="predicted"/>
<evidence type="ECO:0000313" key="4">
    <source>
        <dbReference type="EMBL" id="CAD0327361.1"/>
    </source>
</evidence>
<dbReference type="EMBL" id="LR824643">
    <property type="protein sequence ID" value="CAD0327361.1"/>
    <property type="molecule type" value="Genomic_DNA"/>
</dbReference>
<dbReference type="Gene3D" id="3.40.50.300">
    <property type="entry name" value="P-loop containing nucleotide triphosphate hydrolases"/>
    <property type="match status" value="1"/>
</dbReference>
<dbReference type="InterPro" id="IPR027417">
    <property type="entry name" value="P-loop_NTPase"/>
</dbReference>
<evidence type="ECO:0000313" key="5">
    <source>
        <dbReference type="EMBL" id="CAD1791977.1"/>
    </source>
</evidence>
<keyword evidence="4" id="KW-0067">ATP-binding</keyword>
<feature type="domain" description="ORC1/DEAH AAA+ ATPase" evidence="3">
    <location>
        <begin position="44"/>
        <end position="178"/>
    </location>
</feature>
<evidence type="ECO:0000256" key="2">
    <source>
        <dbReference type="SAM" id="Phobius"/>
    </source>
</evidence>
<dbReference type="Pfam" id="PF13401">
    <property type="entry name" value="AAA_22"/>
    <property type="match status" value="1"/>
</dbReference>
<dbReference type="Proteomes" id="UP000514411">
    <property type="component" value="Chromosome"/>
</dbReference>
<keyword evidence="2" id="KW-0472">Membrane</keyword>
<dbReference type="SUPFAM" id="SSF52540">
    <property type="entry name" value="P-loop containing nucleoside triphosphate hydrolases"/>
    <property type="match status" value="1"/>
</dbReference>
<dbReference type="GO" id="GO:0016887">
    <property type="term" value="F:ATP hydrolysis activity"/>
    <property type="evidence" value="ECO:0007669"/>
    <property type="project" value="InterPro"/>
</dbReference>
<protein>
    <submittedName>
        <fullName evidence="4">ATP-binding protein</fullName>
    </submittedName>
</protein>
<dbReference type="AlphaFoldDB" id="A0A2N7UZ16"/>
<keyword evidence="2" id="KW-1133">Transmembrane helix</keyword>
<gene>
    <name evidence="5" type="ORF">XSP_002091</name>
    <name evidence="4" type="ORF">XSP_002108</name>
</gene>
<name>A0A2N7UZ16_XANCJ</name>